<name>A0ABD3T1Y5_9LAMI</name>
<organism evidence="2 3">
    <name type="scientific">Penstemon smallii</name>
    <dbReference type="NCBI Taxonomy" id="265156"/>
    <lineage>
        <taxon>Eukaryota</taxon>
        <taxon>Viridiplantae</taxon>
        <taxon>Streptophyta</taxon>
        <taxon>Embryophyta</taxon>
        <taxon>Tracheophyta</taxon>
        <taxon>Spermatophyta</taxon>
        <taxon>Magnoliopsida</taxon>
        <taxon>eudicotyledons</taxon>
        <taxon>Gunneridae</taxon>
        <taxon>Pentapetalae</taxon>
        <taxon>asterids</taxon>
        <taxon>lamiids</taxon>
        <taxon>Lamiales</taxon>
        <taxon>Plantaginaceae</taxon>
        <taxon>Cheloneae</taxon>
        <taxon>Penstemon</taxon>
    </lineage>
</organism>
<keyword evidence="3" id="KW-1185">Reference proteome</keyword>
<reference evidence="2 3" key="1">
    <citation type="submission" date="2024-12" db="EMBL/GenBank/DDBJ databases">
        <title>The unique morphological basis and parallel evolutionary history of personate flowers in Penstemon.</title>
        <authorList>
            <person name="Depatie T.H."/>
            <person name="Wessinger C.A."/>
        </authorList>
    </citation>
    <scope>NUCLEOTIDE SEQUENCE [LARGE SCALE GENOMIC DNA]</scope>
    <source>
        <strain evidence="2">WTNN_2</strain>
        <tissue evidence="2">Leaf</tissue>
    </source>
</reference>
<sequence>MTTTSNILASNPRTWFVDMQQEKRDCGRLTKSCFGYSSILTHYSSSQLISTTSPKKRRINSWAVFSAKEESQNGMGSDDGDNDDDDDGKSQENQLGPRPFGLYDVGMKLLGCVTNDNWSSISVLQ</sequence>
<accession>A0ABD3T1Y5</accession>
<dbReference type="AlphaFoldDB" id="A0ABD3T1Y5"/>
<feature type="compositionally biased region" description="Acidic residues" evidence="1">
    <location>
        <begin position="78"/>
        <end position="87"/>
    </location>
</feature>
<feature type="region of interest" description="Disordered" evidence="1">
    <location>
        <begin position="63"/>
        <end position="99"/>
    </location>
</feature>
<comment type="caution">
    <text evidence="2">The sequence shown here is derived from an EMBL/GenBank/DDBJ whole genome shotgun (WGS) entry which is preliminary data.</text>
</comment>
<dbReference type="Proteomes" id="UP001634393">
    <property type="component" value="Unassembled WGS sequence"/>
</dbReference>
<gene>
    <name evidence="2" type="ORF">ACJIZ3_019458</name>
</gene>
<proteinExistence type="predicted"/>
<evidence type="ECO:0000256" key="1">
    <source>
        <dbReference type="SAM" id="MobiDB-lite"/>
    </source>
</evidence>
<dbReference type="EMBL" id="JBJXBP010000005">
    <property type="protein sequence ID" value="KAL3830656.1"/>
    <property type="molecule type" value="Genomic_DNA"/>
</dbReference>
<evidence type="ECO:0000313" key="2">
    <source>
        <dbReference type="EMBL" id="KAL3830656.1"/>
    </source>
</evidence>
<evidence type="ECO:0000313" key="3">
    <source>
        <dbReference type="Proteomes" id="UP001634393"/>
    </source>
</evidence>
<protein>
    <submittedName>
        <fullName evidence="2">Uncharacterized protein</fullName>
    </submittedName>
</protein>